<keyword evidence="3" id="KW-1133">Transmembrane helix</keyword>
<feature type="region of interest" description="Disordered" evidence="2">
    <location>
        <begin position="1750"/>
        <end position="1785"/>
    </location>
</feature>
<dbReference type="Gene3D" id="1.25.40.20">
    <property type="entry name" value="Ankyrin repeat-containing domain"/>
    <property type="match status" value="1"/>
</dbReference>
<dbReference type="InterPro" id="IPR002110">
    <property type="entry name" value="Ankyrin_rpt"/>
</dbReference>
<feature type="region of interest" description="Disordered" evidence="2">
    <location>
        <begin position="127"/>
        <end position="166"/>
    </location>
</feature>
<accession>A0ABN8LHW0</accession>
<feature type="region of interest" description="Disordered" evidence="2">
    <location>
        <begin position="563"/>
        <end position="609"/>
    </location>
</feature>
<dbReference type="CDD" id="cd00185">
    <property type="entry name" value="TNFRSF"/>
    <property type="match status" value="1"/>
</dbReference>
<feature type="compositionally biased region" description="Acidic residues" evidence="2">
    <location>
        <begin position="130"/>
        <end position="139"/>
    </location>
</feature>
<feature type="region of interest" description="Disordered" evidence="2">
    <location>
        <begin position="685"/>
        <end position="716"/>
    </location>
</feature>
<evidence type="ECO:0000313" key="4">
    <source>
        <dbReference type="EMBL" id="CAH3016590.1"/>
    </source>
</evidence>
<feature type="region of interest" description="Disordered" evidence="2">
    <location>
        <begin position="1837"/>
        <end position="1860"/>
    </location>
</feature>
<feature type="transmembrane region" description="Helical" evidence="3">
    <location>
        <begin position="1090"/>
        <end position="1113"/>
    </location>
</feature>
<organism evidence="4 5">
    <name type="scientific">Porites evermanni</name>
    <dbReference type="NCBI Taxonomy" id="104178"/>
    <lineage>
        <taxon>Eukaryota</taxon>
        <taxon>Metazoa</taxon>
        <taxon>Cnidaria</taxon>
        <taxon>Anthozoa</taxon>
        <taxon>Hexacorallia</taxon>
        <taxon>Scleractinia</taxon>
        <taxon>Fungiina</taxon>
        <taxon>Poritidae</taxon>
        <taxon>Porites</taxon>
    </lineage>
</organism>
<reference evidence="4 5" key="1">
    <citation type="submission" date="2022-05" db="EMBL/GenBank/DDBJ databases">
        <authorList>
            <consortium name="Genoscope - CEA"/>
            <person name="William W."/>
        </authorList>
    </citation>
    <scope>NUCLEOTIDE SEQUENCE [LARGE SCALE GENOMIC DNA]</scope>
</reference>
<feature type="compositionally biased region" description="Polar residues" evidence="2">
    <location>
        <begin position="1472"/>
        <end position="1487"/>
    </location>
</feature>
<proteinExistence type="predicted"/>
<comment type="caution">
    <text evidence="4">The sequence shown here is derived from an EMBL/GenBank/DDBJ whole genome shotgun (WGS) entry which is preliminary data.</text>
</comment>
<dbReference type="Proteomes" id="UP001159427">
    <property type="component" value="Unassembled WGS sequence"/>
</dbReference>
<evidence type="ECO:0000313" key="5">
    <source>
        <dbReference type="Proteomes" id="UP001159427"/>
    </source>
</evidence>
<feature type="compositionally biased region" description="Basic and acidic residues" evidence="2">
    <location>
        <begin position="1488"/>
        <end position="1500"/>
    </location>
</feature>
<feature type="compositionally biased region" description="Basic and acidic residues" evidence="2">
    <location>
        <begin position="1394"/>
        <end position="1406"/>
    </location>
</feature>
<protein>
    <submittedName>
        <fullName evidence="4">Uncharacterized protein</fullName>
    </submittedName>
</protein>
<evidence type="ECO:0000256" key="2">
    <source>
        <dbReference type="SAM" id="MobiDB-lite"/>
    </source>
</evidence>
<dbReference type="EMBL" id="CALNXI010000044">
    <property type="protein sequence ID" value="CAH3016590.1"/>
    <property type="molecule type" value="Genomic_DNA"/>
</dbReference>
<feature type="region of interest" description="Disordered" evidence="2">
    <location>
        <begin position="1472"/>
        <end position="1517"/>
    </location>
</feature>
<keyword evidence="3" id="KW-0472">Membrane</keyword>
<evidence type="ECO:0000256" key="3">
    <source>
        <dbReference type="SAM" id="Phobius"/>
    </source>
</evidence>
<feature type="compositionally biased region" description="Basic and acidic residues" evidence="2">
    <location>
        <begin position="586"/>
        <end position="595"/>
    </location>
</feature>
<sequence length="1937" mass="215054">MPRRVAEVGEGHEDGNGVYGIIRDLIVEGKDARFVNKKGRYVVNWSRALDCFTDYKAKKNPQFKSKAVSRRKISNGFRSALLNYYKKEGAKEYKDAKKVNENDEVVERQFQMPPRLFKSMFREAGPTITEDSEEDDQEDTSSLVSSEGDDKPEVSRSTSTSDTGFDEFMDMSSHEIVEPHETSLSLAGNFLTDLGLDVIKTEGEETRVGLPDVQLPPASQMFDPSMLDSAIEEICSDGISDDISDEGIDLLGVVQDICPTSGSIKGGFQFYISLTEELPDEVKTGVAQFERVANVMVYKLNPFTLTGTVPPSQVPGEVAVTVVTDAGKKLGMTCFRYIDEMREMVRQIVKDPTLQSLWFAMWSQEHGFFGNDSNIAQVLGPIDLQGQDSSVQTKQQQSVKVLQLLVYTAAQTDAREFIEMVFGTSAGQIVFNSYKDRTPLPEDVALANGHEELAQYLTDINTRLSKETFEDVQSCAIDWLELVKAVQKQSSQDESTKGLQQPSDIDDTSDYFADVETSSCGCSDHDIVWTNMSDNKTAWKCPRGSPILQEPCTDEDIFEDVHPVGTTMSENGPSKKCPLNSTNSDETLKKSEESTQRPTTRPVVDKKGTPRKCEAQLDNENDKEGVTYGSFAHTFDCISKWWKKKDSGTMAMEQDKCLDEKVKELPSKSRSLFQGLFWRGSDTSEANAHGASGPHMTKPKECHKRPGRATGRSTRKKEAGLNYKGVVLTFALLTVLAGFKLKEGRQILHWAVGNGYTQFSKMLLQCGVYVDVPGLLEETPLHLAAKNGFREGIQIAGPLFNNGGLVHATKVETRFHWARKSGPRYTSQFFTQPNEISSRRNENYLPSQLVARNGQHRGVVNVKNSSLQANFLNLASRTGRRQIAESSIRRGIEITAKDIQRQETSFIQQRSGINARICEKDVSPHWAARNESCRLKSSPELVVRRLSQVSVSSVLCHWLKKKFSATSDVISSARRKIPRLRFTRGGGLWNCMNEIDLIFKTQTKSPIFTEKHQQASLGAKDLVDQSLVQSQMSIRKEKLLTHAFSSLSDSESFSSSDRNTSQVLSWYTTVLCVDGKCGKDGINWVLTNNFFVIIGYCVGLCFVFVALNLSFFWRNKQTVCFARHCSILPFLHCITGSEVKCIRTKGLIETKEGDKCVKEAADNGALRDKGRTQTISTKNSASELFEGKFFPEVETFGYQQLNKDKSVRRLRMELVRKWLECNHDQDVLSSVESEVELSPTMSRFSSSTMVKELTIDETVNIEMPESADTRDSPFLTVCELDRSNRHGISYKPGVKCNNYRKYAYAKSFAANRNSMGRLFKLSNQPAIFIYAVYVCKQVPPMVQSHAVTGSVQETYTAVSCMPCTDEEIFNDVHPVGTTMSENGPSNKCPLKATNSDEKLKKAEESTQRPTTRLLVDKKGTPSKHEAHACTRVPPMAQSHAVTGSLRGTYTAVSCMLCTDEDIFNDVHSVRTTMSENGPSNKCSLQETNSDKKLKKAEESTQRPTTRPVVDKKGTPSKHEAHACTRVPSMAQSHAVTGSLQGTDTAVSCIPCGHGCYRCHRCEKCSSCGNKDVLVNCLINRVAVCSKSCKSKTHYFNESDGQCYPCTECCGKDKMNIEPVPLKRKEKDSRSCSIHKIFVLNSENSVPVRQSATFHLNYLIKRKALKCQYNTSLVGANFQDFVSIQMYDEKNVCLLYTLHFHDLWWYALSLRNRETGNKRYTLPGTSCDTTGHLQERQHSSQRSHYIVNLQGSLRKQDSSTRSKQPTLTPSHDQMTPTMKNGCSIDKDDATTIAQGGILGPLEASTRQGQSNGAATRVQEGITCNSTDQSKRGSVVNAEGRNTIPSKSSLLPHSDLQGMVSSSLTPQLNSLSIASAASEQERGQLGQTAVGGYDLADVPLEAKTSLQGQGNCAATGVQDITCNSIDKSKLGSVVSAEFK</sequence>
<feature type="compositionally biased region" description="Basic and acidic residues" evidence="2">
    <location>
        <begin position="1508"/>
        <end position="1517"/>
    </location>
</feature>
<evidence type="ECO:0000256" key="1">
    <source>
        <dbReference type="PROSITE-ProRule" id="PRU00023"/>
    </source>
</evidence>
<feature type="compositionally biased region" description="Polar residues" evidence="2">
    <location>
        <begin position="1760"/>
        <end position="1779"/>
    </location>
</feature>
<name>A0ABN8LHW0_9CNID</name>
<feature type="repeat" description="ANK" evidence="1">
    <location>
        <begin position="743"/>
        <end position="775"/>
    </location>
</feature>
<dbReference type="SUPFAM" id="SSF48403">
    <property type="entry name" value="Ankyrin repeat"/>
    <property type="match status" value="1"/>
</dbReference>
<keyword evidence="5" id="KW-1185">Reference proteome</keyword>
<dbReference type="PROSITE" id="PS50088">
    <property type="entry name" value="ANK_REPEAT"/>
    <property type="match status" value="1"/>
</dbReference>
<dbReference type="InterPro" id="IPR036770">
    <property type="entry name" value="Ankyrin_rpt-contain_sf"/>
</dbReference>
<keyword evidence="3" id="KW-0812">Transmembrane</keyword>
<feature type="region of interest" description="Disordered" evidence="2">
    <location>
        <begin position="1380"/>
        <end position="1409"/>
    </location>
</feature>
<gene>
    <name evidence="4" type="ORF">PEVE_00030932</name>
</gene>
<keyword evidence="1" id="KW-0040">ANK repeat</keyword>